<name>A0AAW1VIH9_9CUCU</name>
<dbReference type="AlphaFoldDB" id="A0AAW1VIH9"/>
<keyword evidence="2" id="KW-1185">Reference proteome</keyword>
<dbReference type="EMBL" id="JARQZJ010000133">
    <property type="protein sequence ID" value="KAK9892184.1"/>
    <property type="molecule type" value="Genomic_DNA"/>
</dbReference>
<proteinExistence type="predicted"/>
<comment type="caution">
    <text evidence="1">The sequence shown here is derived from an EMBL/GenBank/DDBJ whole genome shotgun (WGS) entry which is preliminary data.</text>
</comment>
<evidence type="ECO:0000313" key="2">
    <source>
        <dbReference type="Proteomes" id="UP001431783"/>
    </source>
</evidence>
<accession>A0AAW1VIH9</accession>
<dbReference type="Proteomes" id="UP001431783">
    <property type="component" value="Unassembled WGS sequence"/>
</dbReference>
<sequence length="78" mass="9019">MVLFQTFRTFLKLTSQSVEKHEVMKECPAYEEGGTEPSSDKNCIGKEKKTMITQKEDLISDCDEKKRKREPSSELFAK</sequence>
<evidence type="ECO:0000313" key="1">
    <source>
        <dbReference type="EMBL" id="KAK9892184.1"/>
    </source>
</evidence>
<organism evidence="1 2">
    <name type="scientific">Henosepilachna vigintioctopunctata</name>
    <dbReference type="NCBI Taxonomy" id="420089"/>
    <lineage>
        <taxon>Eukaryota</taxon>
        <taxon>Metazoa</taxon>
        <taxon>Ecdysozoa</taxon>
        <taxon>Arthropoda</taxon>
        <taxon>Hexapoda</taxon>
        <taxon>Insecta</taxon>
        <taxon>Pterygota</taxon>
        <taxon>Neoptera</taxon>
        <taxon>Endopterygota</taxon>
        <taxon>Coleoptera</taxon>
        <taxon>Polyphaga</taxon>
        <taxon>Cucujiformia</taxon>
        <taxon>Coccinelloidea</taxon>
        <taxon>Coccinellidae</taxon>
        <taxon>Epilachninae</taxon>
        <taxon>Epilachnini</taxon>
        <taxon>Henosepilachna</taxon>
    </lineage>
</organism>
<protein>
    <submittedName>
        <fullName evidence="1">Uncharacterized protein</fullName>
    </submittedName>
</protein>
<gene>
    <name evidence="1" type="ORF">WA026_018989</name>
</gene>
<reference evidence="1 2" key="1">
    <citation type="submission" date="2023-03" db="EMBL/GenBank/DDBJ databases">
        <title>Genome insight into feeding habits of ladybird beetles.</title>
        <authorList>
            <person name="Li H.-S."/>
            <person name="Huang Y.-H."/>
            <person name="Pang H."/>
        </authorList>
    </citation>
    <scope>NUCLEOTIDE SEQUENCE [LARGE SCALE GENOMIC DNA]</scope>
    <source>
        <strain evidence="1">SYSU_2023b</strain>
        <tissue evidence="1">Whole body</tissue>
    </source>
</reference>